<dbReference type="SUPFAM" id="SSF54593">
    <property type="entry name" value="Glyoxalase/Bleomycin resistance protein/Dihydroxybiphenyl dioxygenase"/>
    <property type="match status" value="1"/>
</dbReference>
<evidence type="ECO:0000313" key="2">
    <source>
        <dbReference type="EMBL" id="CAK7266675.1"/>
    </source>
</evidence>
<organism evidence="2 3">
    <name type="scientific">Sporothrix epigloea</name>
    <dbReference type="NCBI Taxonomy" id="1892477"/>
    <lineage>
        <taxon>Eukaryota</taxon>
        <taxon>Fungi</taxon>
        <taxon>Dikarya</taxon>
        <taxon>Ascomycota</taxon>
        <taxon>Pezizomycotina</taxon>
        <taxon>Sordariomycetes</taxon>
        <taxon>Sordariomycetidae</taxon>
        <taxon>Ophiostomatales</taxon>
        <taxon>Ophiostomataceae</taxon>
        <taxon>Sporothrix</taxon>
    </lineage>
</organism>
<dbReference type="Pfam" id="PF22659">
    <property type="entry name" value="YycE-like_C"/>
    <property type="match status" value="1"/>
</dbReference>
<dbReference type="Proteomes" id="UP001642502">
    <property type="component" value="Unassembled WGS sequence"/>
</dbReference>
<evidence type="ECO:0000259" key="1">
    <source>
        <dbReference type="PROSITE" id="PS51819"/>
    </source>
</evidence>
<reference evidence="2 3" key="1">
    <citation type="submission" date="2024-01" db="EMBL/GenBank/DDBJ databases">
        <authorList>
            <person name="Allen C."/>
            <person name="Tagirdzhanova G."/>
        </authorList>
    </citation>
    <scope>NUCLEOTIDE SEQUENCE [LARGE SCALE GENOMIC DNA]</scope>
    <source>
        <strain evidence="2 3">CBS 119000</strain>
    </source>
</reference>
<protein>
    <recommendedName>
        <fullName evidence="1">VOC domain-containing protein</fullName>
    </recommendedName>
</protein>
<name>A0ABP0DEN2_9PEZI</name>
<dbReference type="Pfam" id="PF22658">
    <property type="entry name" value="YycE-like_N"/>
    <property type="match status" value="1"/>
</dbReference>
<evidence type="ECO:0000313" key="3">
    <source>
        <dbReference type="Proteomes" id="UP001642502"/>
    </source>
</evidence>
<dbReference type="InterPro" id="IPR029068">
    <property type="entry name" value="Glyas_Bleomycin-R_OHBP_Dase"/>
</dbReference>
<dbReference type="InterPro" id="IPR058998">
    <property type="entry name" value="YycE-like_N"/>
</dbReference>
<feature type="domain" description="VOC" evidence="1">
    <location>
        <begin position="5"/>
        <end position="141"/>
    </location>
</feature>
<proteinExistence type="predicted"/>
<keyword evidence="3" id="KW-1185">Reference proteome</keyword>
<comment type="caution">
    <text evidence="2">The sequence shown here is derived from an EMBL/GenBank/DDBJ whole genome shotgun (WGS) entry which is preliminary data.</text>
</comment>
<accession>A0ABP0DEN2</accession>
<sequence>MNGLGSAHIRIARPTNNIDGLLPFYVDGLGMSVIFRFGAHEGFDGAMVGWKAADSAGRSLSASGVAYHLEFTSKEGHDAGRAPSQDNLLVFYEPDEEAHDAAIQRMIKAGFAPVQAFNPYWDRNGKTFEDPDGYRVVLAKQQSPF</sequence>
<dbReference type="EMBL" id="CAWUON010000020">
    <property type="protein sequence ID" value="CAK7266675.1"/>
    <property type="molecule type" value="Genomic_DNA"/>
</dbReference>
<gene>
    <name evidence="2" type="ORF">SEPCBS119000_002150</name>
</gene>
<dbReference type="InterPro" id="IPR037523">
    <property type="entry name" value="VOC_core"/>
</dbReference>
<dbReference type="PROSITE" id="PS51819">
    <property type="entry name" value="VOC"/>
    <property type="match status" value="1"/>
</dbReference>
<dbReference type="CDD" id="cd06587">
    <property type="entry name" value="VOC"/>
    <property type="match status" value="1"/>
</dbReference>
<dbReference type="Gene3D" id="3.10.180.10">
    <property type="entry name" value="2,3-Dihydroxybiphenyl 1,2-Dioxygenase, domain 1"/>
    <property type="match status" value="1"/>
</dbReference>
<dbReference type="InterPro" id="IPR058997">
    <property type="entry name" value="YycE-like_C"/>
</dbReference>